<evidence type="ECO:0000313" key="2">
    <source>
        <dbReference type="Proteomes" id="UP000628736"/>
    </source>
</evidence>
<comment type="caution">
    <text evidence="1">The sequence shown here is derived from an EMBL/GenBank/DDBJ whole genome shotgun (WGS) entry which is preliminary data.</text>
</comment>
<dbReference type="Proteomes" id="UP000628736">
    <property type="component" value="Unassembled WGS sequence"/>
</dbReference>
<accession>A0A8J6IZ56</accession>
<dbReference type="AlphaFoldDB" id="A0A8J6IZ56"/>
<reference evidence="1" key="1">
    <citation type="submission" date="2020-08" db="EMBL/GenBank/DDBJ databases">
        <title>Genome public.</title>
        <authorList>
            <person name="Liu C."/>
            <person name="Sun Q."/>
        </authorList>
    </citation>
    <scope>NUCLEOTIDE SEQUENCE</scope>
    <source>
        <strain evidence="1">NSJ-23</strain>
    </source>
</reference>
<evidence type="ECO:0000313" key="1">
    <source>
        <dbReference type="EMBL" id="MBC5723850.1"/>
    </source>
</evidence>
<sequence length="97" mass="10815">MIFSCPAKPFPKLLEFTFQNGPGSVVHGPYFAEEGMDFSDWVVSPHNVDGFKLVDSLKGLTAQPPPYLVTSDEQWYLTVTVNTQIIDGEVYVIAMNM</sequence>
<proteinExistence type="predicted"/>
<gene>
    <name evidence="1" type="ORF">H8S11_13705</name>
</gene>
<name>A0A8J6IZ56_9FIRM</name>
<dbReference type="EMBL" id="JACOPO010000027">
    <property type="protein sequence ID" value="MBC5723850.1"/>
    <property type="molecule type" value="Genomic_DNA"/>
</dbReference>
<protein>
    <submittedName>
        <fullName evidence="1">Uncharacterized protein</fullName>
    </submittedName>
</protein>
<organism evidence="1 2">
    <name type="scientific">Flintibacter hominis</name>
    <dbReference type="NCBI Taxonomy" id="2763048"/>
    <lineage>
        <taxon>Bacteria</taxon>
        <taxon>Bacillati</taxon>
        <taxon>Bacillota</taxon>
        <taxon>Clostridia</taxon>
        <taxon>Eubacteriales</taxon>
        <taxon>Flintibacter</taxon>
    </lineage>
</organism>
<keyword evidence="2" id="KW-1185">Reference proteome</keyword>